<evidence type="ECO:0000256" key="3">
    <source>
        <dbReference type="PROSITE-ProRule" id="PRU00335"/>
    </source>
</evidence>
<dbReference type="SUPFAM" id="SSF46689">
    <property type="entry name" value="Homeodomain-like"/>
    <property type="match status" value="1"/>
</dbReference>
<gene>
    <name evidence="5" type="ORF">MY490_05420</name>
</gene>
<organism evidence="5 6">
    <name type="scientific">Gottfriedia acidiceleris</name>
    <dbReference type="NCBI Taxonomy" id="371036"/>
    <lineage>
        <taxon>Bacteria</taxon>
        <taxon>Bacillati</taxon>
        <taxon>Bacillota</taxon>
        <taxon>Bacilli</taxon>
        <taxon>Bacillales</taxon>
        <taxon>Bacillaceae</taxon>
        <taxon>Gottfriedia</taxon>
    </lineage>
</organism>
<accession>A0ABY4JPC3</accession>
<feature type="domain" description="HTH tetR-type" evidence="4">
    <location>
        <begin position="3"/>
        <end position="63"/>
    </location>
</feature>
<dbReference type="RefSeq" id="WP_248268313.1">
    <property type="nucleotide sequence ID" value="NZ_CP096034.1"/>
</dbReference>
<dbReference type="PROSITE" id="PS50977">
    <property type="entry name" value="HTH_TETR_2"/>
    <property type="match status" value="1"/>
</dbReference>
<proteinExistence type="predicted"/>
<dbReference type="PANTHER" id="PTHR43479:SF11">
    <property type="entry name" value="ACREF_ENVCD OPERON REPRESSOR-RELATED"/>
    <property type="match status" value="1"/>
</dbReference>
<dbReference type="InterPro" id="IPR036271">
    <property type="entry name" value="Tet_transcr_reg_TetR-rel_C_sf"/>
</dbReference>
<dbReference type="Gene3D" id="1.10.357.10">
    <property type="entry name" value="Tetracycline Repressor, domain 2"/>
    <property type="match status" value="1"/>
</dbReference>
<dbReference type="InterPro" id="IPR009057">
    <property type="entry name" value="Homeodomain-like_sf"/>
</dbReference>
<dbReference type="InterPro" id="IPR023772">
    <property type="entry name" value="DNA-bd_HTH_TetR-type_CS"/>
</dbReference>
<keyword evidence="6" id="KW-1185">Reference proteome</keyword>
<evidence type="ECO:0000259" key="4">
    <source>
        <dbReference type="PROSITE" id="PS50977"/>
    </source>
</evidence>
<dbReference type="InterPro" id="IPR001647">
    <property type="entry name" value="HTH_TetR"/>
</dbReference>
<evidence type="ECO:0000313" key="5">
    <source>
        <dbReference type="EMBL" id="UPM55281.1"/>
    </source>
</evidence>
<dbReference type="EMBL" id="CP096034">
    <property type="protein sequence ID" value="UPM55281.1"/>
    <property type="molecule type" value="Genomic_DNA"/>
</dbReference>
<dbReference type="InterPro" id="IPR050624">
    <property type="entry name" value="HTH-type_Tx_Regulator"/>
</dbReference>
<name>A0ABY4JPC3_9BACI</name>
<keyword evidence="2 3" id="KW-0238">DNA-binding</keyword>
<evidence type="ECO:0000256" key="1">
    <source>
        <dbReference type="ARBA" id="ARBA00022491"/>
    </source>
</evidence>
<dbReference type="Pfam" id="PF00440">
    <property type="entry name" value="TetR_N"/>
    <property type="match status" value="1"/>
</dbReference>
<feature type="DNA-binding region" description="H-T-H motif" evidence="3">
    <location>
        <begin position="26"/>
        <end position="45"/>
    </location>
</feature>
<dbReference type="Gene3D" id="1.10.10.60">
    <property type="entry name" value="Homeodomain-like"/>
    <property type="match status" value="1"/>
</dbReference>
<evidence type="ECO:0000256" key="2">
    <source>
        <dbReference type="ARBA" id="ARBA00023125"/>
    </source>
</evidence>
<dbReference type="PANTHER" id="PTHR43479">
    <property type="entry name" value="ACREF/ENVCD OPERON REPRESSOR-RELATED"/>
    <property type="match status" value="1"/>
</dbReference>
<dbReference type="Proteomes" id="UP000830639">
    <property type="component" value="Chromosome"/>
</dbReference>
<protein>
    <submittedName>
        <fullName evidence="5">TetR/AcrR family transcriptional regulator</fullName>
    </submittedName>
</protein>
<evidence type="ECO:0000313" key="6">
    <source>
        <dbReference type="Proteomes" id="UP000830639"/>
    </source>
</evidence>
<keyword evidence="1" id="KW-0678">Repressor</keyword>
<dbReference type="SUPFAM" id="SSF48498">
    <property type="entry name" value="Tetracyclin repressor-like, C-terminal domain"/>
    <property type="match status" value="1"/>
</dbReference>
<dbReference type="PRINTS" id="PR00455">
    <property type="entry name" value="HTHTETR"/>
</dbReference>
<sequence length="193" mass="22415">MSSLKKQKILQAATKSFTIFGYKATTMSQIAKQANVGKGTIYTFFKNKEELFDEIINNLINEMKFLAEQSIRDEDSFIEKAHKGIEVFIDFHNEHELTIKLLQEQKEIGTTIVHDALKRLNHSIILYIQKKIEEAIVKKEIVECDPEITALVMFRLYTTLKIDWEKEHEALSPKKITELFNFYILNGLSKGQD</sequence>
<reference evidence="5 6" key="1">
    <citation type="submission" date="2022-04" db="EMBL/GenBank/DDBJ databases">
        <title>Mechanism of arsenic methylation and mitigation arsenic toxicity by Bacillus sp. LH14 from an Arsenic-Contaminated Paddy Soil.</title>
        <authorList>
            <person name="Wang D."/>
        </authorList>
    </citation>
    <scope>NUCLEOTIDE SEQUENCE [LARGE SCALE GENOMIC DNA]</scope>
    <source>
        <strain evidence="5 6">LH14</strain>
    </source>
</reference>
<dbReference type="PROSITE" id="PS01081">
    <property type="entry name" value="HTH_TETR_1"/>
    <property type="match status" value="1"/>
</dbReference>